<dbReference type="Proteomes" id="UP000789366">
    <property type="component" value="Unassembled WGS sequence"/>
</dbReference>
<keyword evidence="2" id="KW-1185">Reference proteome</keyword>
<gene>
    <name evidence="1" type="ORF">SPELUC_LOCUS12935</name>
</gene>
<reference evidence="1" key="1">
    <citation type="submission" date="2021-06" db="EMBL/GenBank/DDBJ databases">
        <authorList>
            <person name="Kallberg Y."/>
            <person name="Tangrot J."/>
            <person name="Rosling A."/>
        </authorList>
    </citation>
    <scope>NUCLEOTIDE SEQUENCE</scope>
    <source>
        <strain evidence="1">28 12/20/2015</strain>
    </source>
</reference>
<name>A0ACA9PYR9_9GLOM</name>
<feature type="non-terminal residue" evidence="1">
    <location>
        <position position="1"/>
    </location>
</feature>
<proteinExistence type="predicted"/>
<evidence type="ECO:0000313" key="1">
    <source>
        <dbReference type="EMBL" id="CAG8728525.1"/>
    </source>
</evidence>
<dbReference type="EMBL" id="CAJVPW010032324">
    <property type="protein sequence ID" value="CAG8728525.1"/>
    <property type="molecule type" value="Genomic_DNA"/>
</dbReference>
<sequence>HNNTIEKLLYKITKEREQKIQIEQEYQQNKDQLMEIENEQLDEIRMDSQLEDGKGDKDDEDGKDSEDNKDNEDDEDDKGVRDNNVTRIDNQLDNEDNYNYWIED</sequence>
<organism evidence="1 2">
    <name type="scientific">Cetraspora pellucida</name>
    <dbReference type="NCBI Taxonomy" id="1433469"/>
    <lineage>
        <taxon>Eukaryota</taxon>
        <taxon>Fungi</taxon>
        <taxon>Fungi incertae sedis</taxon>
        <taxon>Mucoromycota</taxon>
        <taxon>Glomeromycotina</taxon>
        <taxon>Glomeromycetes</taxon>
        <taxon>Diversisporales</taxon>
        <taxon>Gigasporaceae</taxon>
        <taxon>Cetraspora</taxon>
    </lineage>
</organism>
<evidence type="ECO:0000313" key="2">
    <source>
        <dbReference type="Proteomes" id="UP000789366"/>
    </source>
</evidence>
<protein>
    <submittedName>
        <fullName evidence="1">6911_t:CDS:1</fullName>
    </submittedName>
</protein>
<comment type="caution">
    <text evidence="1">The sequence shown here is derived from an EMBL/GenBank/DDBJ whole genome shotgun (WGS) entry which is preliminary data.</text>
</comment>
<accession>A0ACA9PYR9</accession>